<evidence type="ECO:0000313" key="1">
    <source>
        <dbReference type="EMBL" id="MDM8561841.1"/>
    </source>
</evidence>
<keyword evidence="2" id="KW-1185">Reference proteome</keyword>
<dbReference type="InterPro" id="IPR014919">
    <property type="entry name" value="XisH"/>
</dbReference>
<dbReference type="Proteomes" id="UP001171945">
    <property type="component" value="Unassembled WGS sequence"/>
</dbReference>
<dbReference type="SUPFAM" id="SSF52980">
    <property type="entry name" value="Restriction endonuclease-like"/>
    <property type="match status" value="1"/>
</dbReference>
<organism evidence="1 2">
    <name type="scientific">Candidatus Marithioploca araucensis</name>
    <dbReference type="NCBI Taxonomy" id="70273"/>
    <lineage>
        <taxon>Bacteria</taxon>
        <taxon>Pseudomonadati</taxon>
        <taxon>Pseudomonadota</taxon>
        <taxon>Gammaproteobacteria</taxon>
        <taxon>Thiotrichales</taxon>
        <taxon>Thiotrichaceae</taxon>
        <taxon>Candidatus Marithioploca</taxon>
    </lineage>
</organism>
<reference evidence="1" key="1">
    <citation type="submission" date="2023-06" db="EMBL/GenBank/DDBJ databases">
        <title>Uncultivated large filamentous bacteria from sulfidic sediments reveal new species and different genomic features in energy metabolism and defense.</title>
        <authorList>
            <person name="Fonseca A."/>
        </authorList>
    </citation>
    <scope>NUCLEOTIDE SEQUENCE</scope>
    <source>
        <strain evidence="1">HSG4</strain>
    </source>
</reference>
<dbReference type="InterPro" id="IPR011335">
    <property type="entry name" value="Restrct_endonuc-II-like"/>
</dbReference>
<accession>A0ABT7VSC4</accession>
<dbReference type="Gene3D" id="3.40.1350.10">
    <property type="match status" value="1"/>
</dbReference>
<proteinExistence type="predicted"/>
<comment type="caution">
    <text evidence="1">The sequence shown here is derived from an EMBL/GenBank/DDBJ whole genome shotgun (WGS) entry which is preliminary data.</text>
</comment>
<gene>
    <name evidence="1" type="ORF">QUF54_00625</name>
</gene>
<evidence type="ECO:0000313" key="2">
    <source>
        <dbReference type="Proteomes" id="UP001171945"/>
    </source>
</evidence>
<protein>
    <submittedName>
        <fullName evidence="1">Element excision factor XisH family protein</fullName>
    </submittedName>
</protein>
<sequence>MPAKDLFHDTVKNALVKEGWIITDDPLFLQYGGFDSYIDLGAEQIVAANKAEQKIAVEITRN</sequence>
<dbReference type="InterPro" id="IPR011856">
    <property type="entry name" value="tRNA_endonuc-like_dom_sf"/>
</dbReference>
<dbReference type="Pfam" id="PF08814">
    <property type="entry name" value="XisH"/>
    <property type="match status" value="1"/>
</dbReference>
<dbReference type="EMBL" id="JAUCGM010000009">
    <property type="protein sequence ID" value="MDM8561841.1"/>
    <property type="molecule type" value="Genomic_DNA"/>
</dbReference>
<name>A0ABT7VSC4_9GAMM</name>